<sequence length="242" mass="27794">MIIYLIRHGRQNSSDCNVNVPLSKEGQMQAELLGKRMKRYPVDALYTSDLIRAVETGQIAFSDRPDLISDIQIRKGLAEVDFGDLTGEKDPVVKEYYKEYYQKQLSLFKNKKNRPTGSALAKVNTYVGEFFVPIQEMHYPNGENGEMVLERLLPVVKEWIEKPYQNIAVVSHGGLIRILLCALFGGDFAKRLQFGGSLENCSITELYYDESKKGFYLNRFNDYAHLEERPELLRSHFLAPNQ</sequence>
<dbReference type="InterPro" id="IPR050275">
    <property type="entry name" value="PGM_Phosphatase"/>
</dbReference>
<dbReference type="SUPFAM" id="SSF53254">
    <property type="entry name" value="Phosphoglycerate mutase-like"/>
    <property type="match status" value="1"/>
</dbReference>
<dbReference type="Proteomes" id="UP000637513">
    <property type="component" value="Unassembled WGS sequence"/>
</dbReference>
<protein>
    <submittedName>
        <fullName evidence="1">Histidine phosphatase family protein</fullName>
    </submittedName>
</protein>
<keyword evidence="2" id="KW-1185">Reference proteome</keyword>
<dbReference type="EMBL" id="JACRSW010000014">
    <property type="protein sequence ID" value="MBC8556851.1"/>
    <property type="molecule type" value="Genomic_DNA"/>
</dbReference>
<dbReference type="PANTHER" id="PTHR48100">
    <property type="entry name" value="BROAD-SPECIFICITY PHOSPHATASE YOR283W-RELATED"/>
    <property type="match status" value="1"/>
</dbReference>
<dbReference type="Pfam" id="PF00300">
    <property type="entry name" value="His_Phos_1"/>
    <property type="match status" value="2"/>
</dbReference>
<dbReference type="CDD" id="cd07067">
    <property type="entry name" value="HP_PGM_like"/>
    <property type="match status" value="1"/>
</dbReference>
<dbReference type="Gene3D" id="3.40.50.1240">
    <property type="entry name" value="Phosphoglycerate mutase-like"/>
    <property type="match status" value="1"/>
</dbReference>
<dbReference type="SMART" id="SM00855">
    <property type="entry name" value="PGAM"/>
    <property type="match status" value="1"/>
</dbReference>
<dbReference type="InterPro" id="IPR029033">
    <property type="entry name" value="His_PPase_superfam"/>
</dbReference>
<reference evidence="1 2" key="1">
    <citation type="submission" date="2020-08" db="EMBL/GenBank/DDBJ databases">
        <title>Genome public.</title>
        <authorList>
            <person name="Liu C."/>
            <person name="Sun Q."/>
        </authorList>
    </citation>
    <scope>NUCLEOTIDE SEQUENCE [LARGE SCALE GENOMIC DNA]</scope>
    <source>
        <strain evidence="1 2">BX3</strain>
    </source>
</reference>
<accession>A0ABR7MSR7</accession>
<evidence type="ECO:0000313" key="1">
    <source>
        <dbReference type="EMBL" id="MBC8556851.1"/>
    </source>
</evidence>
<gene>
    <name evidence="1" type="ORF">H8700_03915</name>
</gene>
<comment type="caution">
    <text evidence="1">The sequence shown here is derived from an EMBL/GenBank/DDBJ whole genome shotgun (WGS) entry which is preliminary data.</text>
</comment>
<name>A0ABR7MSR7_9FIRM</name>
<organism evidence="1 2">
    <name type="scientific">Jutongia hominis</name>
    <dbReference type="NCBI Taxonomy" id="2763664"/>
    <lineage>
        <taxon>Bacteria</taxon>
        <taxon>Bacillati</taxon>
        <taxon>Bacillota</taxon>
        <taxon>Clostridia</taxon>
        <taxon>Lachnospirales</taxon>
        <taxon>Lachnospiraceae</taxon>
        <taxon>Jutongia</taxon>
    </lineage>
</organism>
<dbReference type="RefSeq" id="WP_249303260.1">
    <property type="nucleotide sequence ID" value="NZ_JACRSW010000014.1"/>
</dbReference>
<dbReference type="InterPro" id="IPR013078">
    <property type="entry name" value="His_Pase_superF_clade-1"/>
</dbReference>
<evidence type="ECO:0000313" key="2">
    <source>
        <dbReference type="Proteomes" id="UP000637513"/>
    </source>
</evidence>
<proteinExistence type="predicted"/>